<evidence type="ECO:0008006" key="4">
    <source>
        <dbReference type="Google" id="ProtNLM"/>
    </source>
</evidence>
<proteinExistence type="predicted"/>
<protein>
    <recommendedName>
        <fullName evidence="4">DUF4352 domain-containing protein</fullName>
    </recommendedName>
</protein>
<feature type="signal peptide" evidence="1">
    <location>
        <begin position="1"/>
        <end position="23"/>
    </location>
</feature>
<organism evidence="2 3">
    <name type="scientific">Youngiibacter multivorans</name>
    <dbReference type="NCBI Taxonomy" id="937251"/>
    <lineage>
        <taxon>Bacteria</taxon>
        <taxon>Bacillati</taxon>
        <taxon>Bacillota</taxon>
        <taxon>Clostridia</taxon>
        <taxon>Eubacteriales</taxon>
        <taxon>Clostridiaceae</taxon>
        <taxon>Youngiibacter</taxon>
    </lineage>
</organism>
<keyword evidence="1" id="KW-0732">Signal</keyword>
<gene>
    <name evidence="2" type="ORF">J2Z34_000791</name>
</gene>
<comment type="caution">
    <text evidence="2">The sequence shown here is derived from an EMBL/GenBank/DDBJ whole genome shotgun (WGS) entry which is preliminary data.</text>
</comment>
<feature type="chain" id="PRO_5046268197" description="DUF4352 domain-containing protein" evidence="1">
    <location>
        <begin position="24"/>
        <end position="173"/>
    </location>
</feature>
<evidence type="ECO:0000313" key="3">
    <source>
        <dbReference type="Proteomes" id="UP001519271"/>
    </source>
</evidence>
<dbReference type="EMBL" id="JAGGKC010000004">
    <property type="protein sequence ID" value="MBP1918319.1"/>
    <property type="molecule type" value="Genomic_DNA"/>
</dbReference>
<evidence type="ECO:0000313" key="2">
    <source>
        <dbReference type="EMBL" id="MBP1918319.1"/>
    </source>
</evidence>
<name>A0ABS4G199_9CLOT</name>
<dbReference type="PROSITE" id="PS51257">
    <property type="entry name" value="PROKAR_LIPOPROTEIN"/>
    <property type="match status" value="1"/>
</dbReference>
<accession>A0ABS4G199</accession>
<evidence type="ECO:0000256" key="1">
    <source>
        <dbReference type="SAM" id="SignalP"/>
    </source>
</evidence>
<dbReference type="Proteomes" id="UP001519271">
    <property type="component" value="Unassembled WGS sequence"/>
</dbReference>
<keyword evidence="3" id="KW-1185">Reference proteome</keyword>
<sequence>MKRLNKCQLIFSFAAGAAIAAMATGCVIRYRKSDSSRMPPERTRDAVRIGIPLAKVFMQHQEAICGDIHVTVTGTELVKEQFETDSMFRIWLRLENKGVKPYTYRKQHFQRQDSDFDMFEETGSTGGADDTVLVRTGEALDEVLSFRIREGTESFMLIYMNEHSKPVGIDFLL</sequence>
<dbReference type="RefSeq" id="WP_209458557.1">
    <property type="nucleotide sequence ID" value="NZ_JAGGKC010000004.1"/>
</dbReference>
<reference evidence="2 3" key="1">
    <citation type="submission" date="2021-03" db="EMBL/GenBank/DDBJ databases">
        <title>Genomic Encyclopedia of Type Strains, Phase IV (KMG-IV): sequencing the most valuable type-strain genomes for metagenomic binning, comparative biology and taxonomic classification.</title>
        <authorList>
            <person name="Goeker M."/>
        </authorList>
    </citation>
    <scope>NUCLEOTIDE SEQUENCE [LARGE SCALE GENOMIC DNA]</scope>
    <source>
        <strain evidence="2 3">DSM 6139</strain>
    </source>
</reference>